<dbReference type="Gene3D" id="3.40.50.11200">
    <property type="match status" value="1"/>
</dbReference>
<dbReference type="RefSeq" id="WP_397408004.1">
    <property type="nucleotide sequence ID" value="NZ_JBIRYI010000023.1"/>
</dbReference>
<feature type="domain" description="Thoeris protein ThsB TIR-like" evidence="1">
    <location>
        <begin position="8"/>
        <end position="109"/>
    </location>
</feature>
<name>A0ABW7XRU9_9MICO</name>
<organism evidence="2 3">
    <name type="scientific">Promicromonospora kroppenstedtii</name>
    <dbReference type="NCBI Taxonomy" id="440482"/>
    <lineage>
        <taxon>Bacteria</taxon>
        <taxon>Bacillati</taxon>
        <taxon>Actinomycetota</taxon>
        <taxon>Actinomycetes</taxon>
        <taxon>Micrococcales</taxon>
        <taxon>Promicromonosporaceae</taxon>
        <taxon>Promicromonospora</taxon>
    </lineage>
</organism>
<gene>
    <name evidence="2" type="ORF">ACH47X_25370</name>
</gene>
<dbReference type="Proteomes" id="UP001611580">
    <property type="component" value="Unassembled WGS sequence"/>
</dbReference>
<dbReference type="EMBL" id="JBIRYI010000023">
    <property type="protein sequence ID" value="MFI2490267.1"/>
    <property type="molecule type" value="Genomic_DNA"/>
</dbReference>
<accession>A0ABW7XRU9</accession>
<evidence type="ECO:0000313" key="3">
    <source>
        <dbReference type="Proteomes" id="UP001611580"/>
    </source>
</evidence>
<evidence type="ECO:0000259" key="1">
    <source>
        <dbReference type="Pfam" id="PF08937"/>
    </source>
</evidence>
<evidence type="ECO:0000313" key="2">
    <source>
        <dbReference type="EMBL" id="MFI2490267.1"/>
    </source>
</evidence>
<keyword evidence="3" id="KW-1185">Reference proteome</keyword>
<dbReference type="InterPro" id="IPR015032">
    <property type="entry name" value="ThsB__TIR-like_domain"/>
</dbReference>
<proteinExistence type="predicted"/>
<dbReference type="Pfam" id="PF08937">
    <property type="entry name" value="ThsB_TIR"/>
    <property type="match status" value="1"/>
</dbReference>
<sequence>MSYRNKTYVAFASEDIHLYRLMQAWHKNEGIDFDFFDAHDLNTARDTSTDETIRRRLRERLMNTKQVVLLGSPAAKKKGGDVTSFLGYEVKKIIELGVPVVVANIDGSRTVNHSNYPAPLTDADTYTMSVSFQPTIIAHALDKYVPLFQSNTDKTGPYYYKASVYEQLGL</sequence>
<comment type="caution">
    <text evidence="2">The sequence shown here is derived from an EMBL/GenBank/DDBJ whole genome shotgun (WGS) entry which is preliminary data.</text>
</comment>
<reference evidence="2 3" key="1">
    <citation type="submission" date="2024-10" db="EMBL/GenBank/DDBJ databases">
        <title>The Natural Products Discovery Center: Release of the First 8490 Sequenced Strains for Exploring Actinobacteria Biosynthetic Diversity.</title>
        <authorList>
            <person name="Kalkreuter E."/>
            <person name="Kautsar S.A."/>
            <person name="Yang D."/>
            <person name="Bader C.D."/>
            <person name="Teijaro C.N."/>
            <person name="Fluegel L."/>
            <person name="Davis C.M."/>
            <person name="Simpson J.R."/>
            <person name="Lauterbach L."/>
            <person name="Steele A.D."/>
            <person name="Gui C."/>
            <person name="Meng S."/>
            <person name="Li G."/>
            <person name="Viehrig K."/>
            <person name="Ye F."/>
            <person name="Su P."/>
            <person name="Kiefer A.F."/>
            <person name="Nichols A."/>
            <person name="Cepeda A.J."/>
            <person name="Yan W."/>
            <person name="Fan B."/>
            <person name="Jiang Y."/>
            <person name="Adhikari A."/>
            <person name="Zheng C.-J."/>
            <person name="Schuster L."/>
            <person name="Cowan T.M."/>
            <person name="Smanski M.J."/>
            <person name="Chevrette M.G."/>
            <person name="De Carvalho L.P.S."/>
            <person name="Shen B."/>
        </authorList>
    </citation>
    <scope>NUCLEOTIDE SEQUENCE [LARGE SCALE GENOMIC DNA]</scope>
    <source>
        <strain evidence="2 3">NPDC019481</strain>
    </source>
</reference>
<protein>
    <submittedName>
        <fullName evidence="2">TIR domain-containing protein</fullName>
    </submittedName>
</protein>